<keyword evidence="1" id="KW-0812">Transmembrane</keyword>
<evidence type="ECO:0000313" key="3">
    <source>
        <dbReference type="Proteomes" id="UP000007013"/>
    </source>
</evidence>
<keyword evidence="1" id="KW-1133">Transmembrane helix</keyword>
<protein>
    <recommendedName>
        <fullName evidence="4">Lipopolysaccharide assembly protein A domain-containing protein</fullName>
    </recommendedName>
</protein>
<feature type="transmembrane region" description="Helical" evidence="1">
    <location>
        <begin position="44"/>
        <end position="67"/>
    </location>
</feature>
<accession>B1ZSL0</accession>
<dbReference type="HOGENOM" id="CLU_193895_0_0_0"/>
<dbReference type="Proteomes" id="UP000007013">
    <property type="component" value="Chromosome"/>
</dbReference>
<sequence length="82" mass="8648">MSFSAVIKSIGFLLILFVMLYVGMNNPHPIDFQFPIAGTTAKDPIHAPAAIIFFGVFAVGVLAGTLLHTGKGGGKRSSSKEK</sequence>
<evidence type="ECO:0000256" key="1">
    <source>
        <dbReference type="SAM" id="Phobius"/>
    </source>
</evidence>
<reference evidence="2 3" key="1">
    <citation type="journal article" date="2011" name="J. Bacteriol.">
        <title>Genome sequence of the verrucomicrobium Opitutus terrae PB90-1, an abundant inhabitant of rice paddy soil ecosystems.</title>
        <authorList>
            <person name="van Passel M.W."/>
            <person name="Kant R."/>
            <person name="Palva A."/>
            <person name="Copeland A."/>
            <person name="Lucas S."/>
            <person name="Lapidus A."/>
            <person name="Glavina del Rio T."/>
            <person name="Pitluck S."/>
            <person name="Goltsman E."/>
            <person name="Clum A."/>
            <person name="Sun H."/>
            <person name="Schmutz J."/>
            <person name="Larimer F.W."/>
            <person name="Land M.L."/>
            <person name="Hauser L."/>
            <person name="Kyrpides N."/>
            <person name="Mikhailova N."/>
            <person name="Richardson P.P."/>
            <person name="Janssen P.H."/>
            <person name="de Vos W.M."/>
            <person name="Smidt H."/>
        </authorList>
    </citation>
    <scope>NUCLEOTIDE SEQUENCE [LARGE SCALE GENOMIC DNA]</scope>
    <source>
        <strain evidence="3">DSM 11246 / JCM 15787 / PB90-1</strain>
    </source>
</reference>
<evidence type="ECO:0008006" key="4">
    <source>
        <dbReference type="Google" id="ProtNLM"/>
    </source>
</evidence>
<gene>
    <name evidence="2" type="ordered locus">Oter_0577</name>
</gene>
<dbReference type="EMBL" id="CP001032">
    <property type="protein sequence ID" value="ACB73867.1"/>
    <property type="molecule type" value="Genomic_DNA"/>
</dbReference>
<dbReference type="AlphaFoldDB" id="B1ZSL0"/>
<keyword evidence="3" id="KW-1185">Reference proteome</keyword>
<proteinExistence type="predicted"/>
<dbReference type="KEGG" id="ote:Oter_0577"/>
<dbReference type="RefSeq" id="WP_012373405.1">
    <property type="nucleotide sequence ID" value="NC_010571.1"/>
</dbReference>
<evidence type="ECO:0000313" key="2">
    <source>
        <dbReference type="EMBL" id="ACB73867.1"/>
    </source>
</evidence>
<keyword evidence="1" id="KW-0472">Membrane</keyword>
<organism evidence="2 3">
    <name type="scientific">Opitutus terrae (strain DSM 11246 / JCM 15787 / PB90-1)</name>
    <dbReference type="NCBI Taxonomy" id="452637"/>
    <lineage>
        <taxon>Bacteria</taxon>
        <taxon>Pseudomonadati</taxon>
        <taxon>Verrucomicrobiota</taxon>
        <taxon>Opitutia</taxon>
        <taxon>Opitutales</taxon>
        <taxon>Opitutaceae</taxon>
        <taxon>Opitutus</taxon>
    </lineage>
</organism>
<feature type="transmembrane region" description="Helical" evidence="1">
    <location>
        <begin position="5"/>
        <end position="24"/>
    </location>
</feature>
<dbReference type="OrthoDB" id="10005908at2"/>
<name>B1ZSL0_OPITP</name>